<dbReference type="Proteomes" id="UP001161423">
    <property type="component" value="Unassembled WGS sequence"/>
</dbReference>
<gene>
    <name evidence="1" type="ORF">GCM10007891_09750</name>
</gene>
<evidence type="ECO:0000313" key="2">
    <source>
        <dbReference type="Proteomes" id="UP001161423"/>
    </source>
</evidence>
<organism evidence="1 2">
    <name type="scientific">Methylophaga thalassica</name>
    <dbReference type="NCBI Taxonomy" id="40223"/>
    <lineage>
        <taxon>Bacteria</taxon>
        <taxon>Pseudomonadati</taxon>
        <taxon>Pseudomonadota</taxon>
        <taxon>Gammaproteobacteria</taxon>
        <taxon>Thiotrichales</taxon>
        <taxon>Piscirickettsiaceae</taxon>
        <taxon>Methylophaga</taxon>
    </lineage>
</organism>
<evidence type="ECO:0000313" key="1">
    <source>
        <dbReference type="EMBL" id="GLP99121.1"/>
    </source>
</evidence>
<protein>
    <submittedName>
        <fullName evidence="1">Uncharacterized protein</fullName>
    </submittedName>
</protein>
<name>A0ABQ5TSI1_9GAMM</name>
<proteinExistence type="predicted"/>
<keyword evidence="2" id="KW-1185">Reference proteome</keyword>
<reference evidence="1" key="1">
    <citation type="journal article" date="2014" name="Int. J. Syst. Evol. Microbiol.">
        <title>Complete genome of a new Firmicutes species belonging to the dominant human colonic microbiota ('Ruminococcus bicirculans') reveals two chromosomes and a selective capacity to utilize plant glucans.</title>
        <authorList>
            <consortium name="NISC Comparative Sequencing Program"/>
            <person name="Wegmann U."/>
            <person name="Louis P."/>
            <person name="Goesmann A."/>
            <person name="Henrissat B."/>
            <person name="Duncan S.H."/>
            <person name="Flint H.J."/>
        </authorList>
    </citation>
    <scope>NUCLEOTIDE SEQUENCE</scope>
    <source>
        <strain evidence="1">NBRC 102424</strain>
    </source>
</reference>
<dbReference type="EMBL" id="BSND01000004">
    <property type="protein sequence ID" value="GLP99121.1"/>
    <property type="molecule type" value="Genomic_DNA"/>
</dbReference>
<accession>A0ABQ5TSI1</accession>
<dbReference type="RefSeq" id="WP_379006032.1">
    <property type="nucleotide sequence ID" value="NZ_JBHSWP010000001.1"/>
</dbReference>
<sequence>MYMIGPFTQSDLNTMWDMQKKETGIQVLSDDEVEQAMTITTFDNGTVSVRRKPGGLWQDMNVGSITEYDDY</sequence>
<comment type="caution">
    <text evidence="1">The sequence shown here is derived from an EMBL/GenBank/DDBJ whole genome shotgun (WGS) entry which is preliminary data.</text>
</comment>
<reference evidence="1" key="2">
    <citation type="submission" date="2023-01" db="EMBL/GenBank/DDBJ databases">
        <title>Draft genome sequence of Methylophaga thalassica strain NBRC 102424.</title>
        <authorList>
            <person name="Sun Q."/>
            <person name="Mori K."/>
        </authorList>
    </citation>
    <scope>NUCLEOTIDE SEQUENCE</scope>
    <source>
        <strain evidence="1">NBRC 102424</strain>
    </source>
</reference>